<evidence type="ECO:0000256" key="7">
    <source>
        <dbReference type="SAM" id="Phobius"/>
    </source>
</evidence>
<keyword evidence="2" id="KW-1003">Cell membrane</keyword>
<dbReference type="GO" id="GO:0005886">
    <property type="term" value="C:plasma membrane"/>
    <property type="evidence" value="ECO:0007669"/>
    <property type="project" value="UniProtKB-SubCell"/>
</dbReference>
<evidence type="ECO:0000313" key="10">
    <source>
        <dbReference type="Proteomes" id="UP000054023"/>
    </source>
</evidence>
<evidence type="ECO:0000256" key="1">
    <source>
        <dbReference type="ARBA" id="ARBA00004651"/>
    </source>
</evidence>
<protein>
    <recommendedName>
        <fullName evidence="8">Cardiolipin synthase N-terminal domain-containing protein</fullName>
    </recommendedName>
</protein>
<keyword evidence="4 7" id="KW-1133">Transmembrane helix</keyword>
<dbReference type="STRING" id="317018.AVL63_05795"/>
<dbReference type="RefSeq" id="WP_058889242.1">
    <property type="nucleotide sequence ID" value="NZ_LQBM01000004.1"/>
</dbReference>
<organism evidence="9 10">
    <name type="scientific">Nesterenkonia jeotgali</name>
    <dbReference type="NCBI Taxonomy" id="317018"/>
    <lineage>
        <taxon>Bacteria</taxon>
        <taxon>Bacillati</taxon>
        <taxon>Actinomycetota</taxon>
        <taxon>Actinomycetes</taxon>
        <taxon>Micrococcales</taxon>
        <taxon>Micrococcaceae</taxon>
        <taxon>Nesterenkonia</taxon>
    </lineage>
</organism>
<feature type="domain" description="Cardiolipin synthase N-terminal" evidence="8">
    <location>
        <begin position="42"/>
        <end position="82"/>
    </location>
</feature>
<evidence type="ECO:0000256" key="2">
    <source>
        <dbReference type="ARBA" id="ARBA00022475"/>
    </source>
</evidence>
<dbReference type="AlphaFoldDB" id="A0A0W8IDI7"/>
<dbReference type="EMBL" id="LQBM01000004">
    <property type="protein sequence ID" value="KUG58011.1"/>
    <property type="molecule type" value="Genomic_DNA"/>
</dbReference>
<reference evidence="10" key="1">
    <citation type="submission" date="2015-12" db="EMBL/GenBank/DDBJ databases">
        <authorList>
            <person name="Nair G.R."/>
            <person name="Kaur G."/>
            <person name="Mayilraj S."/>
        </authorList>
    </citation>
    <scope>NUCLEOTIDE SEQUENCE [LARGE SCALE GENOMIC DNA]</scope>
    <source>
        <strain evidence="10">CD08_7</strain>
    </source>
</reference>
<dbReference type="Proteomes" id="UP000054023">
    <property type="component" value="Unassembled WGS sequence"/>
</dbReference>
<dbReference type="Pfam" id="PF13396">
    <property type="entry name" value="PLDc_N"/>
    <property type="match status" value="1"/>
</dbReference>
<dbReference type="InterPro" id="IPR027379">
    <property type="entry name" value="CLS_N"/>
</dbReference>
<evidence type="ECO:0000256" key="3">
    <source>
        <dbReference type="ARBA" id="ARBA00022692"/>
    </source>
</evidence>
<feature type="transmembrane region" description="Helical" evidence="7">
    <location>
        <begin position="61"/>
        <end position="79"/>
    </location>
</feature>
<accession>A0A0W8IDI7</accession>
<dbReference type="OrthoDB" id="5125307at2"/>
<gene>
    <name evidence="9" type="ORF">AVL63_05795</name>
</gene>
<evidence type="ECO:0000256" key="4">
    <source>
        <dbReference type="ARBA" id="ARBA00022989"/>
    </source>
</evidence>
<comment type="caution">
    <text evidence="9">The sequence shown here is derived from an EMBL/GenBank/DDBJ whole genome shotgun (WGS) entry which is preliminary data.</text>
</comment>
<evidence type="ECO:0000259" key="8">
    <source>
        <dbReference type="Pfam" id="PF13396"/>
    </source>
</evidence>
<sequence>MSKRAKKRLSKDQHTKKQWKQMSPERRALSMVLAAAQISRAVTAWIDLARRPAHQVNGKKGVWAGIIGINYVGPIAYFLKGRRND</sequence>
<evidence type="ECO:0000256" key="5">
    <source>
        <dbReference type="ARBA" id="ARBA00023136"/>
    </source>
</evidence>
<keyword evidence="3 7" id="KW-0812">Transmembrane</keyword>
<proteinExistence type="predicted"/>
<name>A0A0W8IDI7_9MICC</name>
<evidence type="ECO:0000256" key="6">
    <source>
        <dbReference type="SAM" id="MobiDB-lite"/>
    </source>
</evidence>
<keyword evidence="5 7" id="KW-0472">Membrane</keyword>
<evidence type="ECO:0000313" key="9">
    <source>
        <dbReference type="EMBL" id="KUG58011.1"/>
    </source>
</evidence>
<feature type="region of interest" description="Disordered" evidence="6">
    <location>
        <begin position="1"/>
        <end position="24"/>
    </location>
</feature>
<comment type="subcellular location">
    <subcellularLocation>
        <location evidence="1">Cell membrane</location>
        <topology evidence="1">Multi-pass membrane protein</topology>
    </subcellularLocation>
</comment>
<keyword evidence="10" id="KW-1185">Reference proteome</keyword>